<dbReference type="InterPro" id="IPR012340">
    <property type="entry name" value="NA-bd_OB-fold"/>
</dbReference>
<evidence type="ECO:0000313" key="3">
    <source>
        <dbReference type="Proteomes" id="UP000824890"/>
    </source>
</evidence>
<organism evidence="2 3">
    <name type="scientific">Brassica napus</name>
    <name type="common">Rape</name>
    <dbReference type="NCBI Taxonomy" id="3708"/>
    <lineage>
        <taxon>Eukaryota</taxon>
        <taxon>Viridiplantae</taxon>
        <taxon>Streptophyta</taxon>
        <taxon>Embryophyta</taxon>
        <taxon>Tracheophyta</taxon>
        <taxon>Spermatophyta</taxon>
        <taxon>Magnoliopsida</taxon>
        <taxon>eudicotyledons</taxon>
        <taxon>Gunneridae</taxon>
        <taxon>Pentapetalae</taxon>
        <taxon>rosids</taxon>
        <taxon>malvids</taxon>
        <taxon>Brassicales</taxon>
        <taxon>Brassicaceae</taxon>
        <taxon>Brassiceae</taxon>
        <taxon>Brassica</taxon>
    </lineage>
</organism>
<evidence type="ECO:0000313" key="2">
    <source>
        <dbReference type="EMBL" id="KAH0873287.1"/>
    </source>
</evidence>
<protein>
    <submittedName>
        <fullName evidence="2">Uncharacterized protein</fullName>
    </submittedName>
</protein>
<keyword evidence="3" id="KW-1185">Reference proteome</keyword>
<name>A0ABQ7YZB4_BRANA</name>
<dbReference type="Gene3D" id="2.40.50.140">
    <property type="entry name" value="Nucleic acid-binding proteins"/>
    <property type="match status" value="1"/>
</dbReference>
<sequence>MFLRSISCNGSSIINGLKSSLITTAKLPPVPLLCYIKISPVFFSDLKTGRCSSVVEARLLRFWEARNVKRGGELMWMDLLMVDVNKTSKLADVIWKLYIRNSTVMQVTISAGRLPQFREKLHVGTMFSVSELTEPDSPLPEEAFRFLNHSELIGLANTNTQQPDIIGEILSVKSTVCDPPEEKNRVIVTLKLDSDETVTLSLFDSQAVAFHIQLEAMRVDPKVMFVTSIRRLPPFIADMEGKTYTFQVRVTAFNFTEHHKTFTITRIAEDHGRLPADDVVNNGDDDDDDDDDASPTIEPSTAAGDQGGTSKARKKTGAGASKVVKKARAG</sequence>
<proteinExistence type="predicted"/>
<evidence type="ECO:0000256" key="1">
    <source>
        <dbReference type="SAM" id="MobiDB-lite"/>
    </source>
</evidence>
<comment type="caution">
    <text evidence="2">The sequence shown here is derived from an EMBL/GenBank/DDBJ whole genome shotgun (WGS) entry which is preliminary data.</text>
</comment>
<reference evidence="2 3" key="1">
    <citation type="submission" date="2021-05" db="EMBL/GenBank/DDBJ databases">
        <title>Genome Assembly of Synthetic Allotetraploid Brassica napus Reveals Homoeologous Exchanges between Subgenomes.</title>
        <authorList>
            <person name="Davis J.T."/>
        </authorList>
    </citation>
    <scope>NUCLEOTIDE SEQUENCE [LARGE SCALE GENOMIC DNA]</scope>
    <source>
        <strain evidence="3">cv. Da-Ae</strain>
        <tissue evidence="2">Seedling</tissue>
    </source>
</reference>
<feature type="region of interest" description="Disordered" evidence="1">
    <location>
        <begin position="274"/>
        <end position="330"/>
    </location>
</feature>
<accession>A0ABQ7YZB4</accession>
<gene>
    <name evidence="2" type="ORF">HID58_070649</name>
</gene>
<dbReference type="EMBL" id="JAGKQM010000016">
    <property type="protein sequence ID" value="KAH0873287.1"/>
    <property type="molecule type" value="Genomic_DNA"/>
</dbReference>
<feature type="compositionally biased region" description="Acidic residues" evidence="1">
    <location>
        <begin position="283"/>
        <end position="293"/>
    </location>
</feature>
<dbReference type="Proteomes" id="UP000824890">
    <property type="component" value="Unassembled WGS sequence"/>
</dbReference>